<gene>
    <name evidence="2" type="ORF">HP397_06290</name>
</gene>
<keyword evidence="1" id="KW-1133">Transmembrane helix</keyword>
<reference evidence="2 3" key="1">
    <citation type="submission" date="2020-05" db="EMBL/GenBank/DDBJ databases">
        <title>Streptobacillus felis strain LHL191014123.</title>
        <authorList>
            <person name="Fawzy A."/>
            <person name="Rau J."/>
            <person name="Risse K."/>
            <person name="Schauerte N."/>
            <person name="Geiger C."/>
            <person name="Blom J."/>
            <person name="Imirzalioglu C."/>
            <person name="Falgenhauer J."/>
            <person name="Bach A."/>
            <person name="Herden C."/>
            <person name="Eisenberg T."/>
        </authorList>
    </citation>
    <scope>NUCLEOTIDE SEQUENCE [LARGE SCALE GENOMIC DNA]</scope>
    <source>
        <strain evidence="2 3">LHL191014123</strain>
    </source>
</reference>
<dbReference type="AlphaFoldDB" id="A0A7Z0PFP6"/>
<protein>
    <submittedName>
        <fullName evidence="2">Uncharacterized protein</fullName>
    </submittedName>
</protein>
<evidence type="ECO:0000256" key="1">
    <source>
        <dbReference type="SAM" id="Phobius"/>
    </source>
</evidence>
<name>A0A7Z0PFP6_9FUSO</name>
<keyword evidence="1" id="KW-0812">Transmembrane</keyword>
<keyword evidence="1" id="KW-0472">Membrane</keyword>
<evidence type="ECO:0000313" key="3">
    <source>
        <dbReference type="Proteomes" id="UP000526184"/>
    </source>
</evidence>
<evidence type="ECO:0000313" key="2">
    <source>
        <dbReference type="EMBL" id="NYV28408.1"/>
    </source>
</evidence>
<organism evidence="2 3">
    <name type="scientific">Streptobacillus felis</name>
    <dbReference type="NCBI Taxonomy" id="1384509"/>
    <lineage>
        <taxon>Bacteria</taxon>
        <taxon>Fusobacteriati</taxon>
        <taxon>Fusobacteriota</taxon>
        <taxon>Fusobacteriia</taxon>
        <taxon>Fusobacteriales</taxon>
        <taxon>Leptotrichiaceae</taxon>
        <taxon>Streptobacillus</taxon>
    </lineage>
</organism>
<dbReference type="RefSeq" id="WP_180136357.1">
    <property type="nucleotide sequence ID" value="NZ_CBCRWS010000049.1"/>
</dbReference>
<keyword evidence="3" id="KW-1185">Reference proteome</keyword>
<proteinExistence type="predicted"/>
<comment type="caution">
    <text evidence="2">The sequence shown here is derived from an EMBL/GenBank/DDBJ whole genome shotgun (WGS) entry which is preliminary data.</text>
</comment>
<accession>A0A7Z0PFP6</accession>
<feature type="transmembrane region" description="Helical" evidence="1">
    <location>
        <begin position="103"/>
        <end position="122"/>
    </location>
</feature>
<dbReference type="Proteomes" id="UP000526184">
    <property type="component" value="Unassembled WGS sequence"/>
</dbReference>
<feature type="transmembrane region" description="Helical" evidence="1">
    <location>
        <begin position="79"/>
        <end position="97"/>
    </location>
</feature>
<sequence length="157" mass="18582">MTMEEKNKENVFALLSGLKMAEINNNKVQKEFCAALIYKYQQEGINIYEHVKKEDIEESINEGVNLFVKRKRRYFIKKTLFNMFTGMAAALFTYGYLQVSLARSIVVFFFAFLIDSLIKLKVSKIVFVNEARKEYERYVDHKLVHIRESEDVSKLWK</sequence>
<dbReference type="EMBL" id="JABMKT010000043">
    <property type="protein sequence ID" value="NYV28408.1"/>
    <property type="molecule type" value="Genomic_DNA"/>
</dbReference>